<reference evidence="2 3" key="1">
    <citation type="submission" date="2019-01" db="EMBL/GenBank/DDBJ databases">
        <title>Draft genome sequence of Psathyrella aberdarensis IHI B618.</title>
        <authorList>
            <person name="Buettner E."/>
            <person name="Kellner H."/>
        </authorList>
    </citation>
    <scope>NUCLEOTIDE SEQUENCE [LARGE SCALE GENOMIC DNA]</scope>
    <source>
        <strain evidence="2 3">IHI B618</strain>
    </source>
</reference>
<feature type="compositionally biased region" description="Low complexity" evidence="1">
    <location>
        <begin position="540"/>
        <end position="549"/>
    </location>
</feature>
<feature type="compositionally biased region" description="Low complexity" evidence="1">
    <location>
        <begin position="304"/>
        <end position="320"/>
    </location>
</feature>
<feature type="region of interest" description="Disordered" evidence="1">
    <location>
        <begin position="199"/>
        <end position="219"/>
    </location>
</feature>
<sequence>MERLSLSDIQSFHPTFNRLVKYIIASHAIKVADRIKDNSISKELFRAFCELPKPSQCVPGPPKSHRGHEPRPSAGTPVDAWSSSTSSTTPSSSASSSSSSSTPKSTSASTSTSSTETALPTRVPRVPSPPPPPPPQGNSTRTRTQSQQQYQQAQERLQQLERDKIFLDRFLHKQVVETLKNKVKITNLQNVAYELRRNRGQAAGASGSSPSSSKSPATETPETFQIYFCGDDGGTADEFHELLVFLLSHEEGYLGTLVSFVRLLEHYHQAMQESPSSSSSPSSTTSSPLSPLGSAPSEAPPDPSASAPSSISPTPTPTTTHNTRWTLKKSKQFSRACTKLTDLGILLRDAIASSAFKQHLRRMRRWLHRPVYQLEELGRGKENMDFHIQSRLVCPQHEDDDGDGEHHHAHGSETSTSFGEDDEDDDAAGEDGCITEEVYATWMKMQVDHLESLFVLRKYLHSRLPVKHPEKPSEGKFETRMLRPVVRTVVSLPGTIQPSLSSSPVEIPPPQRNESSPKISIFEVEGVEEEEERYIRQPGAAPTSTSASSKIGGLDFRRSPIRKGYGVRATLAVDPASMERRH</sequence>
<proteinExistence type="predicted"/>
<organism evidence="2 3">
    <name type="scientific">Candolleomyces aberdarensis</name>
    <dbReference type="NCBI Taxonomy" id="2316362"/>
    <lineage>
        <taxon>Eukaryota</taxon>
        <taxon>Fungi</taxon>
        <taxon>Dikarya</taxon>
        <taxon>Basidiomycota</taxon>
        <taxon>Agaricomycotina</taxon>
        <taxon>Agaricomycetes</taxon>
        <taxon>Agaricomycetidae</taxon>
        <taxon>Agaricales</taxon>
        <taxon>Agaricineae</taxon>
        <taxon>Psathyrellaceae</taxon>
        <taxon>Candolleomyces</taxon>
    </lineage>
</organism>
<feature type="compositionally biased region" description="Low complexity" evidence="1">
    <location>
        <begin position="202"/>
        <end position="217"/>
    </location>
</feature>
<name>A0A4Q2DMB4_9AGAR</name>
<feature type="region of interest" description="Disordered" evidence="1">
    <location>
        <begin position="395"/>
        <end position="429"/>
    </location>
</feature>
<accession>A0A4Q2DMB4</accession>
<evidence type="ECO:0000256" key="1">
    <source>
        <dbReference type="SAM" id="MobiDB-lite"/>
    </source>
</evidence>
<comment type="caution">
    <text evidence="2">The sequence shown here is derived from an EMBL/GenBank/DDBJ whole genome shotgun (WGS) entry which is preliminary data.</text>
</comment>
<feature type="region of interest" description="Disordered" evidence="1">
    <location>
        <begin position="272"/>
        <end position="327"/>
    </location>
</feature>
<feature type="region of interest" description="Disordered" evidence="1">
    <location>
        <begin position="52"/>
        <end position="155"/>
    </location>
</feature>
<dbReference type="OrthoDB" id="10653136at2759"/>
<feature type="region of interest" description="Disordered" evidence="1">
    <location>
        <begin position="531"/>
        <end position="558"/>
    </location>
</feature>
<dbReference type="AlphaFoldDB" id="A0A4Q2DMB4"/>
<feature type="compositionally biased region" description="Pro residues" evidence="1">
    <location>
        <begin position="126"/>
        <end position="136"/>
    </location>
</feature>
<evidence type="ECO:0000313" key="3">
    <source>
        <dbReference type="Proteomes" id="UP000290288"/>
    </source>
</evidence>
<evidence type="ECO:0000313" key="2">
    <source>
        <dbReference type="EMBL" id="RXW21147.1"/>
    </source>
</evidence>
<keyword evidence="3" id="KW-1185">Reference proteome</keyword>
<protein>
    <submittedName>
        <fullName evidence="2">Uncharacterized protein</fullName>
    </submittedName>
</protein>
<feature type="compositionally biased region" description="Acidic residues" evidence="1">
    <location>
        <begin position="419"/>
        <end position="429"/>
    </location>
</feature>
<dbReference type="Proteomes" id="UP000290288">
    <property type="component" value="Unassembled WGS sequence"/>
</dbReference>
<dbReference type="EMBL" id="SDEE01000119">
    <property type="protein sequence ID" value="RXW21147.1"/>
    <property type="molecule type" value="Genomic_DNA"/>
</dbReference>
<gene>
    <name evidence="2" type="ORF">EST38_g4715</name>
</gene>
<feature type="compositionally biased region" description="Low complexity" evidence="1">
    <location>
        <begin position="139"/>
        <end position="155"/>
    </location>
</feature>
<feature type="compositionally biased region" description="Low complexity" evidence="1">
    <location>
        <begin position="82"/>
        <end position="125"/>
    </location>
</feature>
<feature type="compositionally biased region" description="Low complexity" evidence="1">
    <location>
        <begin position="273"/>
        <end position="297"/>
    </location>
</feature>